<dbReference type="Pfam" id="PF12974">
    <property type="entry name" value="Phosphonate-bd"/>
    <property type="match status" value="1"/>
</dbReference>
<dbReference type="Gene3D" id="3.40.190.10">
    <property type="entry name" value="Periplasmic binding protein-like II"/>
    <property type="match status" value="2"/>
</dbReference>
<dbReference type="SUPFAM" id="SSF53850">
    <property type="entry name" value="Periplasmic binding protein-like II"/>
    <property type="match status" value="1"/>
</dbReference>
<gene>
    <name evidence="1" type="ORF">ER308_08300</name>
</gene>
<accession>A0A411YED4</accession>
<evidence type="ECO:0000313" key="2">
    <source>
        <dbReference type="Proteomes" id="UP000291469"/>
    </source>
</evidence>
<protein>
    <recommendedName>
        <fullName evidence="3">Phosphate ABC transporter substrate-binding protein</fullName>
    </recommendedName>
</protein>
<dbReference type="EMBL" id="CP036402">
    <property type="protein sequence ID" value="QBI19550.1"/>
    <property type="molecule type" value="Genomic_DNA"/>
</dbReference>
<evidence type="ECO:0008006" key="3">
    <source>
        <dbReference type="Google" id="ProtNLM"/>
    </source>
</evidence>
<dbReference type="AlphaFoldDB" id="A0A411YED4"/>
<proteinExistence type="predicted"/>
<dbReference type="RefSeq" id="WP_131154547.1">
    <property type="nucleotide sequence ID" value="NZ_CP036402.1"/>
</dbReference>
<dbReference type="PANTHER" id="PTHR35841">
    <property type="entry name" value="PHOSPHONATES-BINDING PERIPLASMIC PROTEIN"/>
    <property type="match status" value="1"/>
</dbReference>
<dbReference type="KEGG" id="erz:ER308_08300"/>
<reference evidence="1 2" key="1">
    <citation type="submission" date="2019-01" db="EMBL/GenBank/DDBJ databases">
        <title>Egibacter rhizosphaerae EGI 80759T.</title>
        <authorList>
            <person name="Chen D.-D."/>
            <person name="Tian Y."/>
            <person name="Jiao J.-Y."/>
            <person name="Zhang X.-T."/>
            <person name="Zhang Y.-G."/>
            <person name="Zhang Y."/>
            <person name="Xiao M."/>
            <person name="Shu W.-S."/>
            <person name="Li W.-J."/>
        </authorList>
    </citation>
    <scope>NUCLEOTIDE SEQUENCE [LARGE SCALE GENOMIC DNA]</scope>
    <source>
        <strain evidence="1 2">EGI 80759</strain>
    </source>
</reference>
<evidence type="ECO:0000313" key="1">
    <source>
        <dbReference type="EMBL" id="QBI19550.1"/>
    </source>
</evidence>
<dbReference type="OrthoDB" id="527737at2"/>
<sequence>MHRPGAPLRMVSYLVPAGPVWLFERLASVVARTLDRPVELHFDASRSGPGPDGVPFTSYGADIGFVCAPSYRWLRHGAVPVSLVGVAPVPSDPRSAGVARHVSEVVVRPEHPAGSVEDLADATWAANDPCSQSGYHAITEFLPRARTVFSGSHERSMAMVEAGEADAAAIDAQVRRGAHDGLRPRDGLRCVGVLGPHPTQPMVAGPALTAAERDALAVAMLALRGGSALTDAGLAGFGRVADETYAGVRTVRPALEAP</sequence>
<name>A0A411YED4_9ACTN</name>
<dbReference type="Proteomes" id="UP000291469">
    <property type="component" value="Chromosome"/>
</dbReference>
<dbReference type="PANTHER" id="PTHR35841:SF1">
    <property type="entry name" value="PHOSPHONATES-BINDING PERIPLASMIC PROTEIN"/>
    <property type="match status" value="1"/>
</dbReference>
<organism evidence="1 2">
    <name type="scientific">Egibacter rhizosphaerae</name>
    <dbReference type="NCBI Taxonomy" id="1670831"/>
    <lineage>
        <taxon>Bacteria</taxon>
        <taxon>Bacillati</taxon>
        <taxon>Actinomycetota</taxon>
        <taxon>Nitriliruptoria</taxon>
        <taxon>Egibacterales</taxon>
        <taxon>Egibacteraceae</taxon>
        <taxon>Egibacter</taxon>
    </lineage>
</organism>
<keyword evidence="2" id="KW-1185">Reference proteome</keyword>